<dbReference type="InterPro" id="IPR029063">
    <property type="entry name" value="SAM-dependent_MTases_sf"/>
</dbReference>
<organism evidence="3 4">
    <name type="scientific">Kuenenia stuttgartiensis</name>
    <dbReference type="NCBI Taxonomy" id="174633"/>
    <lineage>
        <taxon>Bacteria</taxon>
        <taxon>Pseudomonadati</taxon>
        <taxon>Planctomycetota</taxon>
        <taxon>Candidatus Brocadiia</taxon>
        <taxon>Candidatus Brocadiales</taxon>
        <taxon>Candidatus Brocadiaceae</taxon>
        <taxon>Candidatus Kuenenia</taxon>
    </lineage>
</organism>
<evidence type="ECO:0000256" key="1">
    <source>
        <dbReference type="ARBA" id="ARBA00022603"/>
    </source>
</evidence>
<keyword evidence="2" id="KW-0808">Transferase</keyword>
<protein>
    <recommendedName>
        <fullName evidence="5">16S rRNA (Guanine(966)-N(2))-methyltransferase RsmD</fullName>
    </recommendedName>
</protein>
<dbReference type="SUPFAM" id="SSF53335">
    <property type="entry name" value="S-adenosyl-L-methionine-dependent methyltransferases"/>
    <property type="match status" value="1"/>
</dbReference>
<dbReference type="PANTHER" id="PTHR43542:SF1">
    <property type="entry name" value="METHYLTRANSFERASE"/>
    <property type="match status" value="1"/>
</dbReference>
<keyword evidence="1" id="KW-0489">Methyltransferase</keyword>
<dbReference type="EMBL" id="CP049055">
    <property type="protein sequence ID" value="QII10185.1"/>
    <property type="molecule type" value="Genomic_DNA"/>
</dbReference>
<dbReference type="Proteomes" id="UP000501926">
    <property type="component" value="Chromosome"/>
</dbReference>
<dbReference type="GO" id="GO:0008168">
    <property type="term" value="F:methyltransferase activity"/>
    <property type="evidence" value="ECO:0007669"/>
    <property type="project" value="UniProtKB-KW"/>
</dbReference>
<evidence type="ECO:0000313" key="3">
    <source>
        <dbReference type="EMBL" id="QII10185.1"/>
    </source>
</evidence>
<accession>A0A6G7GKY0</accession>
<dbReference type="RefSeq" id="WP_164994509.1">
    <property type="nucleotide sequence ID" value="NZ_CP049055.1"/>
</dbReference>
<dbReference type="PANTHER" id="PTHR43542">
    <property type="entry name" value="METHYLTRANSFERASE"/>
    <property type="match status" value="1"/>
</dbReference>
<dbReference type="NCBIfam" id="TIGR00095">
    <property type="entry name" value="16S rRNA (guanine(966)-N(2))-methyltransferase RsmD"/>
    <property type="match status" value="1"/>
</dbReference>
<dbReference type="AlphaFoldDB" id="A0A6G7GKY0"/>
<reference evidence="3 4" key="1">
    <citation type="submission" date="2020-02" db="EMBL/GenBank/DDBJ databases">
        <title>Newly sequenced genome of strain CSTR1 showed variability in Candidatus Kuenenia stuttgartiensis genomes.</title>
        <authorList>
            <person name="Ding C."/>
            <person name="Adrian L."/>
        </authorList>
    </citation>
    <scope>NUCLEOTIDE SEQUENCE [LARGE SCALE GENOMIC DNA]</scope>
    <source>
        <strain evidence="3 4">CSTR1</strain>
    </source>
</reference>
<dbReference type="GO" id="GO:0031167">
    <property type="term" value="P:rRNA methylation"/>
    <property type="evidence" value="ECO:0007669"/>
    <property type="project" value="InterPro"/>
</dbReference>
<dbReference type="Pfam" id="PF03602">
    <property type="entry name" value="Cons_hypoth95"/>
    <property type="match status" value="1"/>
</dbReference>
<sequence>MRVIAGSAKGILLCSPKGNKTRPIPDNVKESLFNILAEIISDSRVLDLYAGTGAVGIEALSRGAKSCLFVENGTFAIQSIKKNISATKLLNKSVTVRCDVLKTIPFLEQNTDGIDIVFACPPYPLADNSSYREKLLMLLSILFEKDIVCPGGIVVFQHRKITLEIPPGASFLKLYDTRSYRETQISFFEKKITVGNMS</sequence>
<name>A0A6G7GKY0_KUEST</name>
<dbReference type="InterPro" id="IPR004398">
    <property type="entry name" value="RNA_MeTrfase_RsmD"/>
</dbReference>
<dbReference type="PIRSF" id="PIRSF004553">
    <property type="entry name" value="CHP00095"/>
    <property type="match status" value="1"/>
</dbReference>
<evidence type="ECO:0000313" key="4">
    <source>
        <dbReference type="Proteomes" id="UP000501926"/>
    </source>
</evidence>
<evidence type="ECO:0000256" key="2">
    <source>
        <dbReference type="ARBA" id="ARBA00022679"/>
    </source>
</evidence>
<evidence type="ECO:0008006" key="5">
    <source>
        <dbReference type="Google" id="ProtNLM"/>
    </source>
</evidence>
<dbReference type="Gene3D" id="3.40.50.150">
    <property type="entry name" value="Vaccinia Virus protein VP39"/>
    <property type="match status" value="1"/>
</dbReference>
<gene>
    <name evidence="3" type="primary">hemK</name>
    <name evidence="3" type="ORF">KsCSTR_08060</name>
</gene>
<dbReference type="CDD" id="cd02440">
    <property type="entry name" value="AdoMet_MTases"/>
    <property type="match status" value="1"/>
</dbReference>
<proteinExistence type="predicted"/>